<gene>
    <name evidence="1" type="ORF">LCGC14_1443000</name>
</gene>
<name>A0A0F9K6B5_9ZZZZ</name>
<accession>A0A0F9K6B5</accession>
<dbReference type="Gene3D" id="3.40.50.450">
    <property type="match status" value="1"/>
</dbReference>
<reference evidence="1" key="1">
    <citation type="journal article" date="2015" name="Nature">
        <title>Complex archaea that bridge the gap between prokaryotes and eukaryotes.</title>
        <authorList>
            <person name="Spang A."/>
            <person name="Saw J.H."/>
            <person name="Jorgensen S.L."/>
            <person name="Zaremba-Niedzwiedzka K."/>
            <person name="Martijn J."/>
            <person name="Lind A.E."/>
            <person name="van Eijk R."/>
            <person name="Schleper C."/>
            <person name="Guy L."/>
            <person name="Ettema T.J."/>
        </authorList>
    </citation>
    <scope>NUCLEOTIDE SEQUENCE</scope>
</reference>
<comment type="caution">
    <text evidence="1">The sequence shown here is derived from an EMBL/GenBank/DDBJ whole genome shotgun (WGS) entry which is preliminary data.</text>
</comment>
<sequence length="141" mass="15701">MRIYVAGKFGEKAAVRKVMKILTDAGHTITHDWTLEEKLPPDVVGRTAMLTQYAVDDTQGVLDADCYVGVFVKDLPYKGSYAELGVAVGSGKPVILIGVYANKCILSHHPLVIARYDSIKEFLRDQKLFRYAGEVRIKEVE</sequence>
<dbReference type="SUPFAM" id="SSF52309">
    <property type="entry name" value="N-(deoxy)ribosyltransferase-like"/>
    <property type="match status" value="1"/>
</dbReference>
<evidence type="ECO:0000313" key="1">
    <source>
        <dbReference type="EMBL" id="KKM70216.1"/>
    </source>
</evidence>
<evidence type="ECO:0008006" key="2">
    <source>
        <dbReference type="Google" id="ProtNLM"/>
    </source>
</evidence>
<protein>
    <recommendedName>
        <fullName evidence="2">Nucleoside 2-deoxyribosyltransferase</fullName>
    </recommendedName>
</protein>
<dbReference type="EMBL" id="LAZR01009856">
    <property type="protein sequence ID" value="KKM70216.1"/>
    <property type="molecule type" value="Genomic_DNA"/>
</dbReference>
<organism evidence="1">
    <name type="scientific">marine sediment metagenome</name>
    <dbReference type="NCBI Taxonomy" id="412755"/>
    <lineage>
        <taxon>unclassified sequences</taxon>
        <taxon>metagenomes</taxon>
        <taxon>ecological metagenomes</taxon>
    </lineage>
</organism>
<dbReference type="AlphaFoldDB" id="A0A0F9K6B5"/>
<proteinExistence type="predicted"/>